<dbReference type="EMBL" id="BKCJ011783190">
    <property type="protein sequence ID" value="GFD52511.1"/>
    <property type="molecule type" value="Genomic_DNA"/>
</dbReference>
<accession>A0A699X5T8</accession>
<gene>
    <name evidence="1" type="ORF">Tci_924480</name>
</gene>
<sequence length="92" mass="10643">AGGGQQRDPQQTNENTRCFLGRQGVVEEHRANQHAHQWRCGVENGGVTRWQQHGRHAVHQERNTGIDNAQYHRGFEFALKVMLRFEDGEDHQ</sequence>
<proteinExistence type="predicted"/>
<protein>
    <submittedName>
        <fullName evidence="1">Uncharacterized protein</fullName>
    </submittedName>
</protein>
<name>A0A699X5T8_TANCI</name>
<evidence type="ECO:0000313" key="1">
    <source>
        <dbReference type="EMBL" id="GFD52511.1"/>
    </source>
</evidence>
<dbReference type="AlphaFoldDB" id="A0A699X5T8"/>
<organism evidence="1">
    <name type="scientific">Tanacetum cinerariifolium</name>
    <name type="common">Dalmatian daisy</name>
    <name type="synonym">Chrysanthemum cinerariifolium</name>
    <dbReference type="NCBI Taxonomy" id="118510"/>
    <lineage>
        <taxon>Eukaryota</taxon>
        <taxon>Viridiplantae</taxon>
        <taxon>Streptophyta</taxon>
        <taxon>Embryophyta</taxon>
        <taxon>Tracheophyta</taxon>
        <taxon>Spermatophyta</taxon>
        <taxon>Magnoliopsida</taxon>
        <taxon>eudicotyledons</taxon>
        <taxon>Gunneridae</taxon>
        <taxon>Pentapetalae</taxon>
        <taxon>asterids</taxon>
        <taxon>campanulids</taxon>
        <taxon>Asterales</taxon>
        <taxon>Asteraceae</taxon>
        <taxon>Asteroideae</taxon>
        <taxon>Anthemideae</taxon>
        <taxon>Anthemidinae</taxon>
        <taxon>Tanacetum</taxon>
    </lineage>
</organism>
<reference evidence="1" key="1">
    <citation type="journal article" date="2019" name="Sci. Rep.">
        <title>Draft genome of Tanacetum cinerariifolium, the natural source of mosquito coil.</title>
        <authorList>
            <person name="Yamashiro T."/>
            <person name="Shiraishi A."/>
            <person name="Satake H."/>
            <person name="Nakayama K."/>
        </authorList>
    </citation>
    <scope>NUCLEOTIDE SEQUENCE</scope>
</reference>
<feature type="non-terminal residue" evidence="1">
    <location>
        <position position="1"/>
    </location>
</feature>
<comment type="caution">
    <text evidence="1">The sequence shown here is derived from an EMBL/GenBank/DDBJ whole genome shotgun (WGS) entry which is preliminary data.</text>
</comment>